<evidence type="ECO:0000256" key="1">
    <source>
        <dbReference type="SAM" id="Phobius"/>
    </source>
</evidence>
<keyword evidence="1" id="KW-0472">Membrane</keyword>
<keyword evidence="1" id="KW-1133">Transmembrane helix</keyword>
<name>A0ABX9ZDD8_9BACL</name>
<reference evidence="3 4" key="1">
    <citation type="submission" date="2018-12" db="EMBL/GenBank/DDBJ databases">
        <title>Comparitive functional genomics of dry heat resistant strains isolated from the viking spacecraft.</title>
        <authorList>
            <person name="Seuylemezian A."/>
            <person name="Vaishampayan P."/>
        </authorList>
    </citation>
    <scope>NUCLEOTIDE SEQUENCE [LARGE SCALE GENOMIC DNA]</scope>
    <source>
        <strain evidence="3 4">M6-11</strain>
    </source>
</reference>
<comment type="caution">
    <text evidence="3">The sequence shown here is derived from an EMBL/GenBank/DDBJ whole genome shotgun (WGS) entry which is preliminary data.</text>
</comment>
<accession>A0ABX9ZDD8</accession>
<dbReference type="InterPro" id="IPR036938">
    <property type="entry name" value="PAP2/HPO_sf"/>
</dbReference>
<keyword evidence="4" id="KW-1185">Reference proteome</keyword>
<keyword evidence="1" id="KW-0812">Transmembrane</keyword>
<feature type="transmembrane region" description="Helical" evidence="1">
    <location>
        <begin position="167"/>
        <end position="186"/>
    </location>
</feature>
<dbReference type="InterPro" id="IPR000326">
    <property type="entry name" value="PAP2/HPO"/>
</dbReference>
<sequence length="222" mass="24162">MCPASSDKMKKEFVQAGGVQMKNNKKRAGAALAASALFILLALFYDSARLQAFDKFLSEWLEGAAFLKGFSYLGNPSTIALICSVVVVMLLINRSPRDAMFIVLAVGLGYAVNEGLKEWFARPRPDMPGQLESYSFPSGHAQMGFLYVSSIGMVAMRRLRSGFWRKAVPAAAGILIAGIGVSRIVLGRHYATDVLAGWAAGTAFLLLLVILFSFWNRGRLQS</sequence>
<evidence type="ECO:0000259" key="2">
    <source>
        <dbReference type="SMART" id="SM00014"/>
    </source>
</evidence>
<dbReference type="SUPFAM" id="SSF48317">
    <property type="entry name" value="Acid phosphatase/Vanadium-dependent haloperoxidase"/>
    <property type="match status" value="1"/>
</dbReference>
<evidence type="ECO:0000313" key="4">
    <source>
        <dbReference type="Proteomes" id="UP000272481"/>
    </source>
</evidence>
<feature type="domain" description="Phosphatidic acid phosphatase type 2/haloperoxidase" evidence="2">
    <location>
        <begin position="99"/>
        <end position="209"/>
    </location>
</feature>
<feature type="transmembrane region" description="Helical" evidence="1">
    <location>
        <begin position="198"/>
        <end position="215"/>
    </location>
</feature>
<dbReference type="Proteomes" id="UP000272481">
    <property type="component" value="Unassembled WGS sequence"/>
</dbReference>
<organism evidence="3 4">
    <name type="scientific">Bhargavaea beijingensis</name>
    <dbReference type="NCBI Taxonomy" id="426756"/>
    <lineage>
        <taxon>Bacteria</taxon>
        <taxon>Bacillati</taxon>
        <taxon>Bacillota</taxon>
        <taxon>Bacilli</taxon>
        <taxon>Bacillales</taxon>
        <taxon>Caryophanaceae</taxon>
        <taxon>Bhargavaea</taxon>
    </lineage>
</organism>
<dbReference type="Pfam" id="PF01569">
    <property type="entry name" value="PAP2"/>
    <property type="match status" value="1"/>
</dbReference>
<dbReference type="CDD" id="cd03392">
    <property type="entry name" value="PAP2_like_2"/>
    <property type="match status" value="1"/>
</dbReference>
<dbReference type="PANTHER" id="PTHR14969:SF13">
    <property type="entry name" value="AT30094P"/>
    <property type="match status" value="1"/>
</dbReference>
<dbReference type="Gene3D" id="1.20.144.10">
    <property type="entry name" value="Phosphatidic acid phosphatase type 2/haloperoxidase"/>
    <property type="match status" value="2"/>
</dbReference>
<proteinExistence type="predicted"/>
<dbReference type="SMART" id="SM00014">
    <property type="entry name" value="acidPPc"/>
    <property type="match status" value="1"/>
</dbReference>
<protein>
    <submittedName>
        <fullName evidence="3">Phosphatase PAP2 family protein</fullName>
    </submittedName>
</protein>
<evidence type="ECO:0000313" key="3">
    <source>
        <dbReference type="EMBL" id="RSK33397.1"/>
    </source>
</evidence>
<gene>
    <name evidence="3" type="ORF">EJA12_06915</name>
</gene>
<feature type="transmembrane region" description="Helical" evidence="1">
    <location>
        <begin position="76"/>
        <end position="92"/>
    </location>
</feature>
<dbReference type="PANTHER" id="PTHR14969">
    <property type="entry name" value="SPHINGOSINE-1-PHOSPHATE PHOSPHOHYDROLASE"/>
    <property type="match status" value="1"/>
</dbReference>
<dbReference type="EMBL" id="RWGW01000009">
    <property type="protein sequence ID" value="RSK33397.1"/>
    <property type="molecule type" value="Genomic_DNA"/>
</dbReference>